<name>A0A1A9UUI8_GLOAU</name>
<proteinExistence type="predicted"/>
<dbReference type="STRING" id="7395.A0A1A9UUI8"/>
<organism evidence="1 2">
    <name type="scientific">Glossina austeni</name>
    <name type="common">Savannah tsetse fly</name>
    <dbReference type="NCBI Taxonomy" id="7395"/>
    <lineage>
        <taxon>Eukaryota</taxon>
        <taxon>Metazoa</taxon>
        <taxon>Ecdysozoa</taxon>
        <taxon>Arthropoda</taxon>
        <taxon>Hexapoda</taxon>
        <taxon>Insecta</taxon>
        <taxon>Pterygota</taxon>
        <taxon>Neoptera</taxon>
        <taxon>Endopterygota</taxon>
        <taxon>Diptera</taxon>
        <taxon>Brachycera</taxon>
        <taxon>Muscomorpha</taxon>
        <taxon>Hippoboscoidea</taxon>
        <taxon>Glossinidae</taxon>
        <taxon>Glossina</taxon>
    </lineage>
</organism>
<dbReference type="EnsemblMetazoa" id="GAUT015808-RA">
    <property type="protein sequence ID" value="GAUT015808-PA"/>
    <property type="gene ID" value="GAUT015808"/>
</dbReference>
<dbReference type="AlphaFoldDB" id="A0A1A9UUI8"/>
<dbReference type="Proteomes" id="UP000078200">
    <property type="component" value="Unassembled WGS sequence"/>
</dbReference>
<evidence type="ECO:0000313" key="2">
    <source>
        <dbReference type="Proteomes" id="UP000078200"/>
    </source>
</evidence>
<accession>A0A1A9UUI8</accession>
<protein>
    <submittedName>
        <fullName evidence="1">Uncharacterized protein</fullName>
    </submittedName>
</protein>
<reference evidence="1" key="1">
    <citation type="submission" date="2020-05" db="UniProtKB">
        <authorList>
            <consortium name="EnsemblMetazoa"/>
        </authorList>
    </citation>
    <scope>IDENTIFICATION</scope>
    <source>
        <strain evidence="1">TTRI</strain>
    </source>
</reference>
<dbReference type="VEuPathDB" id="VectorBase:GAUT015808"/>
<sequence length="121" mass="13386">MFELCSSISGGVAERPTAKTWKDAALKAVPEEELPRPHVVIDYFPKEKRKRCADEYIITSGGPSISPAMVETEMVGEHLKRLAKDCILSPHDISNAILYALSTPPHVQIHDMIIKSVGDLF</sequence>
<evidence type="ECO:0000313" key="1">
    <source>
        <dbReference type="EnsemblMetazoa" id="GAUT015808-PA"/>
    </source>
</evidence>
<keyword evidence="2" id="KW-1185">Reference proteome</keyword>